<dbReference type="GO" id="GO:0003700">
    <property type="term" value="F:DNA-binding transcription factor activity"/>
    <property type="evidence" value="ECO:0007669"/>
    <property type="project" value="TreeGrafter"/>
</dbReference>
<dbReference type="InterPro" id="IPR029787">
    <property type="entry name" value="Nucleotide_cyclase"/>
</dbReference>
<feature type="region of interest" description="Disordered" evidence="4">
    <location>
        <begin position="745"/>
        <end position="765"/>
    </location>
</feature>
<dbReference type="eggNOG" id="COG1609">
    <property type="taxonomic scope" value="Bacteria"/>
</dbReference>
<dbReference type="Pfam" id="PF00990">
    <property type="entry name" value="GGDEF"/>
    <property type="match status" value="1"/>
</dbReference>
<reference evidence="6 7" key="1">
    <citation type="journal article" date="2013" name="Environ. Microbiol.">
        <title>Genome analysis of Chitinivibrio alkaliphilus gen. nov., sp. nov., a novel extremely haloalkaliphilic anaerobic chitinolytic bacterium from the candidate phylum Termite Group 3.</title>
        <authorList>
            <person name="Sorokin D.Y."/>
            <person name="Gumerov V.M."/>
            <person name="Rakitin A.L."/>
            <person name="Beletsky A.V."/>
            <person name="Damste J.S."/>
            <person name="Muyzer G."/>
            <person name="Mardanov A.V."/>
            <person name="Ravin N.V."/>
        </authorList>
    </citation>
    <scope>NUCLEOTIDE SEQUENCE [LARGE SCALE GENOMIC DNA]</scope>
    <source>
        <strain evidence="6 7">ACht1</strain>
    </source>
</reference>
<keyword evidence="3" id="KW-0804">Transcription</keyword>
<evidence type="ECO:0000256" key="4">
    <source>
        <dbReference type="SAM" id="MobiDB-lite"/>
    </source>
</evidence>
<evidence type="ECO:0000256" key="3">
    <source>
        <dbReference type="ARBA" id="ARBA00023163"/>
    </source>
</evidence>
<evidence type="ECO:0000256" key="2">
    <source>
        <dbReference type="ARBA" id="ARBA00023125"/>
    </source>
</evidence>
<dbReference type="CDD" id="cd01949">
    <property type="entry name" value="GGDEF"/>
    <property type="match status" value="1"/>
</dbReference>
<dbReference type="InterPro" id="IPR028082">
    <property type="entry name" value="Peripla_BP_I"/>
</dbReference>
<evidence type="ECO:0000313" key="7">
    <source>
        <dbReference type="Proteomes" id="UP000017148"/>
    </source>
</evidence>
<dbReference type="STRING" id="1313304.CALK_1548"/>
<dbReference type="eggNOG" id="COG2199">
    <property type="taxonomic scope" value="Bacteria"/>
</dbReference>
<gene>
    <name evidence="6" type="ORF">CALK_1548</name>
</gene>
<accession>U7D4R4</accession>
<dbReference type="Gene3D" id="3.40.50.2300">
    <property type="match status" value="2"/>
</dbReference>
<protein>
    <submittedName>
        <fullName evidence="6">Diguanylate cyclase</fullName>
    </submittedName>
</protein>
<organism evidence="6 7">
    <name type="scientific">Chitinivibrio alkaliphilus ACht1</name>
    <dbReference type="NCBI Taxonomy" id="1313304"/>
    <lineage>
        <taxon>Bacteria</taxon>
        <taxon>Pseudomonadati</taxon>
        <taxon>Fibrobacterota</taxon>
        <taxon>Chitinivibrionia</taxon>
        <taxon>Chitinivibrionales</taxon>
        <taxon>Chitinivibrionaceae</taxon>
        <taxon>Chitinivibrio</taxon>
    </lineage>
</organism>
<keyword evidence="7" id="KW-1185">Reference proteome</keyword>
<dbReference type="InterPro" id="IPR046335">
    <property type="entry name" value="LacI/GalR-like_sensor"/>
</dbReference>
<dbReference type="PROSITE" id="PS50887">
    <property type="entry name" value="GGDEF"/>
    <property type="match status" value="1"/>
</dbReference>
<dbReference type="InterPro" id="IPR043128">
    <property type="entry name" value="Rev_trsase/Diguanyl_cyclase"/>
</dbReference>
<dbReference type="Pfam" id="PF13377">
    <property type="entry name" value="Peripla_BP_3"/>
    <property type="match status" value="1"/>
</dbReference>
<dbReference type="CDD" id="cd06267">
    <property type="entry name" value="PBP1_LacI_sugar_binding-like"/>
    <property type="match status" value="1"/>
</dbReference>
<keyword evidence="2" id="KW-0238">DNA-binding</keyword>
<dbReference type="InterPro" id="IPR000160">
    <property type="entry name" value="GGDEF_dom"/>
</dbReference>
<evidence type="ECO:0000313" key="6">
    <source>
        <dbReference type="EMBL" id="ERP31504.1"/>
    </source>
</evidence>
<dbReference type="PANTHER" id="PTHR30146">
    <property type="entry name" value="LACI-RELATED TRANSCRIPTIONAL REPRESSOR"/>
    <property type="match status" value="1"/>
</dbReference>
<keyword evidence="1" id="KW-0805">Transcription regulation</keyword>
<dbReference type="Gene3D" id="3.30.70.270">
    <property type="match status" value="1"/>
</dbReference>
<dbReference type="OrthoDB" id="1835616at2"/>
<dbReference type="AlphaFoldDB" id="U7D4R4"/>
<evidence type="ECO:0000256" key="1">
    <source>
        <dbReference type="ARBA" id="ARBA00023015"/>
    </source>
</evidence>
<dbReference type="EMBL" id="ASJR01000012">
    <property type="protein sequence ID" value="ERP31504.1"/>
    <property type="molecule type" value="Genomic_DNA"/>
</dbReference>
<dbReference type="GO" id="GO:0000976">
    <property type="term" value="F:transcription cis-regulatory region binding"/>
    <property type="evidence" value="ECO:0007669"/>
    <property type="project" value="TreeGrafter"/>
</dbReference>
<dbReference type="SUPFAM" id="SSF53822">
    <property type="entry name" value="Periplasmic binding protein-like I"/>
    <property type="match status" value="1"/>
</dbReference>
<dbReference type="SUPFAM" id="SSF55073">
    <property type="entry name" value="Nucleotide cyclase"/>
    <property type="match status" value="1"/>
</dbReference>
<feature type="domain" description="GGDEF" evidence="5">
    <location>
        <begin position="590"/>
        <end position="726"/>
    </location>
</feature>
<dbReference type="Proteomes" id="UP000017148">
    <property type="component" value="Unassembled WGS sequence"/>
</dbReference>
<dbReference type="PANTHER" id="PTHR30146:SF24">
    <property type="entry name" value="XYLOSE OPERON REGULATORY PROTEIN"/>
    <property type="match status" value="1"/>
</dbReference>
<evidence type="ECO:0000259" key="5">
    <source>
        <dbReference type="PROSITE" id="PS50887"/>
    </source>
</evidence>
<dbReference type="NCBIfam" id="TIGR00254">
    <property type="entry name" value="GGDEF"/>
    <property type="match status" value="1"/>
</dbReference>
<dbReference type="SMART" id="SM00267">
    <property type="entry name" value="GGDEF"/>
    <property type="match status" value="1"/>
</dbReference>
<comment type="caution">
    <text evidence="6">The sequence shown here is derived from an EMBL/GenBank/DDBJ whole genome shotgun (WGS) entry which is preliminary data.</text>
</comment>
<name>U7D4R4_9BACT</name>
<sequence length="765" mass="87060">MEKKLHFAIVVSSLEENCQHQMWKGIESYCNTHRIETTLFIGTVQGHLGTFECHYDVIFDLIKSSSCFDGYLIFAGSVADGESPQKAIEYCHSVTQKPVVSLSMRVPGVSSVCVENRSGIRAMIQHLYEQHGKRKFVCITGPSTHPEAMERLSAYKDTLLELGIPSQEERIIPGSFSKKSGHHAIASLLKQNISFDAVVCADDFTALGAIEELYYQGFTVPHDIAVTGFDDIALSGLVSPSISTVTQPFLEIGSLGAQQLHSEIISDAAPHNYLIPCTLTLRQSCGCIFHGTTDQTPSPPASSLNLLFAEHHLDTSTVHEWYETLRHAFHPDRHHSFIFLLSKYLIEYDQISHNYAPWYTLFRLLSQEIPSVAAEYFEQERLHTLLFDALMIVKNMELNNKQRTIEEQNTRQWEIRIATHEILTSFGTEDFYQKLGKTFDELQIPGAILGLYETPIRHGDEWRPPEYITLPWEYPHTREYSPIPAPRIAFSSFFETVQNTDVGKYVHRLTLPLFHGQEQFGILLIPYQKHHPINVYETLRISISTALQETHMIEEIHELAVKDSLTSLYNRRGFFNLVEAHLLRIQRDKSTAALLFLDMDNLKVINDTLGHEQGDAAICNLAQVLRRSIRDADILGRYGGDEFVLFLHTTKGAKEVRKRIQHELDTFSQTHDTPYTISCSIGILPITEENAHNCLADLISEADALQYAEKQAKKIRRRCEILIQQQQLRLFLYVIDTFPRRERTLSERSEAAPPLLGKIPRGGQQ</sequence>
<proteinExistence type="predicted"/>